<dbReference type="Pfam" id="PF00126">
    <property type="entry name" value="HTH_1"/>
    <property type="match status" value="1"/>
</dbReference>
<keyword evidence="4" id="KW-0804">Transcription</keyword>
<dbReference type="Pfam" id="PF03466">
    <property type="entry name" value="LysR_substrate"/>
    <property type="match status" value="1"/>
</dbReference>
<comment type="similarity">
    <text evidence="1">Belongs to the LysR transcriptional regulatory family.</text>
</comment>
<dbReference type="SUPFAM" id="SSF53850">
    <property type="entry name" value="Periplasmic binding protein-like II"/>
    <property type="match status" value="1"/>
</dbReference>
<dbReference type="InterPro" id="IPR005119">
    <property type="entry name" value="LysR_subst-bd"/>
</dbReference>
<dbReference type="GO" id="GO:0003700">
    <property type="term" value="F:DNA-binding transcription factor activity"/>
    <property type="evidence" value="ECO:0007669"/>
    <property type="project" value="InterPro"/>
</dbReference>
<protein>
    <submittedName>
        <fullName evidence="6">LysR family transcriptional regulator</fullName>
    </submittedName>
</protein>
<evidence type="ECO:0000313" key="6">
    <source>
        <dbReference type="EMBL" id="RHJ89653.1"/>
    </source>
</evidence>
<dbReference type="PROSITE" id="PS50931">
    <property type="entry name" value="HTH_LYSR"/>
    <property type="match status" value="1"/>
</dbReference>
<evidence type="ECO:0000256" key="4">
    <source>
        <dbReference type="ARBA" id="ARBA00023163"/>
    </source>
</evidence>
<organism evidence="6 7">
    <name type="scientific">Emergencia timonensis</name>
    <dbReference type="NCBI Taxonomy" id="1776384"/>
    <lineage>
        <taxon>Bacteria</taxon>
        <taxon>Bacillati</taxon>
        <taxon>Bacillota</taxon>
        <taxon>Clostridia</taxon>
        <taxon>Peptostreptococcales</taxon>
        <taxon>Anaerovoracaceae</taxon>
        <taxon>Emergencia</taxon>
    </lineage>
</organism>
<evidence type="ECO:0000256" key="1">
    <source>
        <dbReference type="ARBA" id="ARBA00009437"/>
    </source>
</evidence>
<dbReference type="GO" id="GO:0003677">
    <property type="term" value="F:DNA binding"/>
    <property type="evidence" value="ECO:0007669"/>
    <property type="project" value="UniProtKB-KW"/>
</dbReference>
<name>A0A415E783_9FIRM</name>
<comment type="caution">
    <text evidence="6">The sequence shown here is derived from an EMBL/GenBank/DDBJ whole genome shotgun (WGS) entry which is preliminary data.</text>
</comment>
<keyword evidence="3" id="KW-0238">DNA-binding</keyword>
<dbReference type="PANTHER" id="PTHR30346:SF28">
    <property type="entry name" value="HTH-TYPE TRANSCRIPTIONAL REGULATOR CYNR"/>
    <property type="match status" value="1"/>
</dbReference>
<dbReference type="EMBL" id="QRMS01000001">
    <property type="protein sequence ID" value="RHJ89653.1"/>
    <property type="molecule type" value="Genomic_DNA"/>
</dbReference>
<dbReference type="Proteomes" id="UP000284841">
    <property type="component" value="Unassembled WGS sequence"/>
</dbReference>
<dbReference type="Gene3D" id="1.10.10.10">
    <property type="entry name" value="Winged helix-like DNA-binding domain superfamily/Winged helix DNA-binding domain"/>
    <property type="match status" value="1"/>
</dbReference>
<gene>
    <name evidence="6" type="ORF">DW099_03525</name>
</gene>
<dbReference type="InterPro" id="IPR036390">
    <property type="entry name" value="WH_DNA-bd_sf"/>
</dbReference>
<sequence length="299" mass="33540">MNLVQLRYVLELAACGNFTRAAENLCVTQPAVSHQLKTLEKELGITLFQRDTHALSLTDEGEEFCRCAEKVMAAMGELEETFGIKNTATGRLRLGLYMFHQVGNLNKIVVDFISKYNVRVNTFSVETSDAYRMLEDGRLDFAVVNCWDGEIPPELTGHTLARERLMILMSQQEPYASRSSLTLEDMSGICLLFDQWAPKIYAPFIRICREKGVQLTTANVDPDGPEMEIAAVKEGLGASLVKESTGQFYCGDNLALVPIEPPLYINTTLICRKKDRNHSPYASFIKHVLSYVEKGELKV</sequence>
<dbReference type="PANTHER" id="PTHR30346">
    <property type="entry name" value="TRANSCRIPTIONAL DUAL REGULATOR HCAR-RELATED"/>
    <property type="match status" value="1"/>
</dbReference>
<dbReference type="PRINTS" id="PR00039">
    <property type="entry name" value="HTHLYSR"/>
</dbReference>
<feature type="domain" description="HTH lysR-type" evidence="5">
    <location>
        <begin position="1"/>
        <end position="58"/>
    </location>
</feature>
<dbReference type="InterPro" id="IPR036388">
    <property type="entry name" value="WH-like_DNA-bd_sf"/>
</dbReference>
<proteinExistence type="inferred from homology"/>
<keyword evidence="2" id="KW-0805">Transcription regulation</keyword>
<reference evidence="6 7" key="1">
    <citation type="submission" date="2018-08" db="EMBL/GenBank/DDBJ databases">
        <title>A genome reference for cultivated species of the human gut microbiota.</title>
        <authorList>
            <person name="Zou Y."/>
            <person name="Xue W."/>
            <person name="Luo G."/>
        </authorList>
    </citation>
    <scope>NUCLEOTIDE SEQUENCE [LARGE SCALE GENOMIC DNA]</scope>
    <source>
        <strain evidence="6 7">AM07-24</strain>
    </source>
</reference>
<dbReference type="FunFam" id="1.10.10.10:FF:000001">
    <property type="entry name" value="LysR family transcriptional regulator"/>
    <property type="match status" value="1"/>
</dbReference>
<evidence type="ECO:0000256" key="2">
    <source>
        <dbReference type="ARBA" id="ARBA00023015"/>
    </source>
</evidence>
<accession>A0A415E783</accession>
<dbReference type="CDD" id="cd05466">
    <property type="entry name" value="PBP2_LTTR_substrate"/>
    <property type="match status" value="1"/>
</dbReference>
<evidence type="ECO:0000259" key="5">
    <source>
        <dbReference type="PROSITE" id="PS50931"/>
    </source>
</evidence>
<dbReference type="SUPFAM" id="SSF46785">
    <property type="entry name" value="Winged helix' DNA-binding domain"/>
    <property type="match status" value="1"/>
</dbReference>
<evidence type="ECO:0000313" key="7">
    <source>
        <dbReference type="Proteomes" id="UP000284841"/>
    </source>
</evidence>
<dbReference type="AlphaFoldDB" id="A0A415E783"/>
<dbReference type="InterPro" id="IPR000847">
    <property type="entry name" value="LysR_HTH_N"/>
</dbReference>
<dbReference type="RefSeq" id="WP_118333737.1">
    <property type="nucleotide sequence ID" value="NZ_AP025567.1"/>
</dbReference>
<dbReference type="GO" id="GO:0032993">
    <property type="term" value="C:protein-DNA complex"/>
    <property type="evidence" value="ECO:0007669"/>
    <property type="project" value="TreeGrafter"/>
</dbReference>
<dbReference type="Gene3D" id="3.40.190.290">
    <property type="match status" value="1"/>
</dbReference>
<evidence type="ECO:0000256" key="3">
    <source>
        <dbReference type="ARBA" id="ARBA00023125"/>
    </source>
</evidence>
<dbReference type="OrthoDB" id="1652954at2"/>
<keyword evidence="7" id="KW-1185">Reference proteome</keyword>